<keyword evidence="6" id="KW-1185">Reference proteome</keyword>
<dbReference type="Proteomes" id="UP000198802">
    <property type="component" value="Unassembled WGS sequence"/>
</dbReference>
<evidence type="ECO:0000259" key="4">
    <source>
        <dbReference type="Pfam" id="PF13458"/>
    </source>
</evidence>
<comment type="similarity">
    <text evidence="1">Belongs to the leucine-binding protein family.</text>
</comment>
<keyword evidence="2 3" id="KW-0732">Signal</keyword>
<sequence length="407" mass="42106">MRAGVSVRRLAAITAVAVAGVAGVAGCSAADSRSEASVDCHSPGVTANQVNLGFVVSDSGIGADALASARFGVDARIGLANDEGGVHGRRVTYELADDGGSLSQGVSVTQALVQSKSVFGLITVTVALNDAMDQLDEQQVPVIGLAVESGWAEHPNMFSDSYGASPQTVSRYIQATGGTRVAIFTTGTGQATLDNADQYVNAMRSIGLTVAGSIPFNAATESAAWAAQQIAGMDADAILALSTPDDLAAIMQAVQAAHLNITASVALSGYDQRLLTAMGPRLAGVSFPVYFRPFEAGGPAMDRYRRAMNTFAPAAGQPEQQFAMFAYLYTDMFLRGLELAGPCPTREGFIDALRAVTRYDAGGLIAPVSFRDNIGKPTTCNAFVQINPAGTAFEVVRESLCADGSGT</sequence>
<feature type="chain" id="PRO_5038792823" evidence="3">
    <location>
        <begin position="30"/>
        <end position="407"/>
    </location>
</feature>
<dbReference type="EMBL" id="FAOZ01000026">
    <property type="protein sequence ID" value="CUU59244.1"/>
    <property type="molecule type" value="Genomic_DNA"/>
</dbReference>
<dbReference type="PANTHER" id="PTHR47235">
    <property type="entry name" value="BLR6548 PROTEIN"/>
    <property type="match status" value="1"/>
</dbReference>
<gene>
    <name evidence="5" type="ORF">Ga0074812_12621</name>
</gene>
<proteinExistence type="inferred from homology"/>
<evidence type="ECO:0000313" key="5">
    <source>
        <dbReference type="EMBL" id="CUU59244.1"/>
    </source>
</evidence>
<reference evidence="6" key="1">
    <citation type="submission" date="2015-11" db="EMBL/GenBank/DDBJ databases">
        <authorList>
            <person name="Varghese N."/>
        </authorList>
    </citation>
    <scope>NUCLEOTIDE SEQUENCE [LARGE SCALE GENOMIC DNA]</scope>
    <source>
        <strain evidence="6">DSM 45899</strain>
    </source>
</reference>
<dbReference type="PANTHER" id="PTHR47235:SF1">
    <property type="entry name" value="BLR6548 PROTEIN"/>
    <property type="match status" value="1"/>
</dbReference>
<protein>
    <submittedName>
        <fullName evidence="5">ABC-type branched-chain amino acid transport system, substrate-binding protein</fullName>
    </submittedName>
</protein>
<dbReference type="CDD" id="cd06341">
    <property type="entry name" value="PBP1_ABC_ligand_binding-like"/>
    <property type="match status" value="1"/>
</dbReference>
<feature type="domain" description="Leucine-binding protein" evidence="4">
    <location>
        <begin position="49"/>
        <end position="390"/>
    </location>
</feature>
<evidence type="ECO:0000256" key="1">
    <source>
        <dbReference type="ARBA" id="ARBA00010062"/>
    </source>
</evidence>
<dbReference type="Gene3D" id="3.40.50.2300">
    <property type="match status" value="2"/>
</dbReference>
<name>A0A0S4QWJ0_9ACTN</name>
<feature type="signal peptide" evidence="3">
    <location>
        <begin position="1"/>
        <end position="29"/>
    </location>
</feature>
<dbReference type="Pfam" id="PF13458">
    <property type="entry name" value="Peripla_BP_6"/>
    <property type="match status" value="1"/>
</dbReference>
<evidence type="ECO:0000313" key="6">
    <source>
        <dbReference type="Proteomes" id="UP000198802"/>
    </source>
</evidence>
<accession>A0A0S4QWJ0</accession>
<dbReference type="PROSITE" id="PS51257">
    <property type="entry name" value="PROKAR_LIPOPROTEIN"/>
    <property type="match status" value="1"/>
</dbReference>
<dbReference type="InterPro" id="IPR028082">
    <property type="entry name" value="Peripla_BP_I"/>
</dbReference>
<dbReference type="InterPro" id="IPR028081">
    <property type="entry name" value="Leu-bd"/>
</dbReference>
<evidence type="ECO:0000256" key="2">
    <source>
        <dbReference type="ARBA" id="ARBA00022729"/>
    </source>
</evidence>
<dbReference type="SUPFAM" id="SSF53822">
    <property type="entry name" value="Periplasmic binding protein-like I"/>
    <property type="match status" value="1"/>
</dbReference>
<organism evidence="5 6">
    <name type="scientific">Parafrankia irregularis</name>
    <dbReference type="NCBI Taxonomy" id="795642"/>
    <lineage>
        <taxon>Bacteria</taxon>
        <taxon>Bacillati</taxon>
        <taxon>Actinomycetota</taxon>
        <taxon>Actinomycetes</taxon>
        <taxon>Frankiales</taxon>
        <taxon>Frankiaceae</taxon>
        <taxon>Parafrankia</taxon>
    </lineage>
</organism>
<evidence type="ECO:0000256" key="3">
    <source>
        <dbReference type="SAM" id="SignalP"/>
    </source>
</evidence>
<dbReference type="AlphaFoldDB" id="A0A0S4QWJ0"/>